<evidence type="ECO:0000313" key="7">
    <source>
        <dbReference type="Proteomes" id="UP000628442"/>
    </source>
</evidence>
<evidence type="ECO:0000313" key="6">
    <source>
        <dbReference type="Proteomes" id="UP000292307"/>
    </source>
</evidence>
<dbReference type="NCBIfam" id="NF035944">
    <property type="entry name" value="PEPxxWA-CTERM"/>
    <property type="match status" value="1"/>
</dbReference>
<organism evidence="4 7">
    <name type="scientific">Pseudoduganella albidiflava</name>
    <dbReference type="NCBI Taxonomy" id="321983"/>
    <lineage>
        <taxon>Bacteria</taxon>
        <taxon>Pseudomonadati</taxon>
        <taxon>Pseudomonadota</taxon>
        <taxon>Betaproteobacteria</taxon>
        <taxon>Burkholderiales</taxon>
        <taxon>Oxalobacteraceae</taxon>
        <taxon>Telluria group</taxon>
        <taxon>Pseudoduganella</taxon>
    </lineage>
</organism>
<feature type="domain" description="Ice-binding protein C-terminal" evidence="3">
    <location>
        <begin position="137"/>
        <end position="161"/>
    </location>
</feature>
<feature type="transmembrane region" description="Helical" evidence="1">
    <location>
        <begin position="141"/>
        <end position="158"/>
    </location>
</feature>
<reference evidence="4" key="1">
    <citation type="journal article" date="2014" name="Int. J. Syst. Evol. Microbiol.">
        <title>Complete genome sequence of Corynebacterium casei LMG S-19264T (=DSM 44701T), isolated from a smear-ripened cheese.</title>
        <authorList>
            <consortium name="US DOE Joint Genome Institute (JGI-PGF)"/>
            <person name="Walter F."/>
            <person name="Albersmeier A."/>
            <person name="Kalinowski J."/>
            <person name="Ruckert C."/>
        </authorList>
    </citation>
    <scope>NUCLEOTIDE SEQUENCE</scope>
    <source>
        <strain evidence="4">KCTC 12343</strain>
    </source>
</reference>
<dbReference type="Pfam" id="PF07589">
    <property type="entry name" value="PEP-CTERM"/>
    <property type="match status" value="1"/>
</dbReference>
<keyword evidence="1" id="KW-0472">Membrane</keyword>
<keyword evidence="1" id="KW-1133">Transmembrane helix</keyword>
<name>A0A411WYU3_9BURK</name>
<feature type="chain" id="PRO_5044601738" evidence="2">
    <location>
        <begin position="25"/>
        <end position="163"/>
    </location>
</feature>
<evidence type="ECO:0000259" key="3">
    <source>
        <dbReference type="Pfam" id="PF07589"/>
    </source>
</evidence>
<reference evidence="5 6" key="2">
    <citation type="submission" date="2019-02" db="EMBL/GenBank/DDBJ databases">
        <title>Draft Genome Sequences of Six Type Strains of the Genus Massilia.</title>
        <authorList>
            <person name="Miess H."/>
            <person name="Frediansyhah A."/>
            <person name="Gross H."/>
        </authorList>
    </citation>
    <scope>NUCLEOTIDE SEQUENCE [LARGE SCALE GENOMIC DNA]</scope>
    <source>
        <strain evidence="5 6">DSM 17472</strain>
    </source>
</reference>
<evidence type="ECO:0000256" key="1">
    <source>
        <dbReference type="SAM" id="Phobius"/>
    </source>
</evidence>
<dbReference type="NCBIfam" id="TIGR02595">
    <property type="entry name" value="PEP_CTERM"/>
    <property type="match status" value="1"/>
</dbReference>
<reference evidence="4" key="3">
    <citation type="submission" date="2022-12" db="EMBL/GenBank/DDBJ databases">
        <authorList>
            <person name="Sun Q."/>
            <person name="Kim S."/>
        </authorList>
    </citation>
    <scope>NUCLEOTIDE SEQUENCE</scope>
    <source>
        <strain evidence="4">KCTC 12343</strain>
    </source>
</reference>
<gene>
    <name evidence="5" type="ORF">EYF70_14155</name>
    <name evidence="4" type="ORF">GCM10007387_21310</name>
</gene>
<dbReference type="RefSeq" id="WP_131145984.1">
    <property type="nucleotide sequence ID" value="NZ_BMWV01000004.1"/>
</dbReference>
<dbReference type="OrthoDB" id="8910694at2"/>
<dbReference type="Proteomes" id="UP000292307">
    <property type="component" value="Chromosome"/>
</dbReference>
<evidence type="ECO:0000313" key="5">
    <source>
        <dbReference type="EMBL" id="QBI01866.1"/>
    </source>
</evidence>
<dbReference type="EMBL" id="BMWV01000004">
    <property type="protein sequence ID" value="GGY39036.1"/>
    <property type="molecule type" value="Genomic_DNA"/>
</dbReference>
<accession>A0A411WYU3</accession>
<dbReference type="InterPro" id="IPR013424">
    <property type="entry name" value="Ice-binding_C"/>
</dbReference>
<evidence type="ECO:0000313" key="4">
    <source>
        <dbReference type="EMBL" id="GGY39036.1"/>
    </source>
</evidence>
<protein>
    <submittedName>
        <fullName evidence="5">PEP-CTERM sorting domain-containing protein</fullName>
    </submittedName>
</protein>
<evidence type="ECO:0000256" key="2">
    <source>
        <dbReference type="SAM" id="SignalP"/>
    </source>
</evidence>
<keyword evidence="2" id="KW-0732">Signal</keyword>
<proteinExistence type="predicted"/>
<keyword evidence="1" id="KW-0812">Transmembrane</keyword>
<sequence length="163" mass="17349">MTLKHLLGTTAVATAFLFSGAANAELYQFNITGNYAASWQLDSDVEPDVNIEELGITYRDVAGLYSGAVSGYAHVTFFYLGFGGGLSLEDSVNGEYLLITDGPQLYTGNGFTASFEPGTYTLTDYQGNNASLLTISAVPEPATYAMLLAGVGILGIALRRRQH</sequence>
<dbReference type="Proteomes" id="UP000628442">
    <property type="component" value="Unassembled WGS sequence"/>
</dbReference>
<feature type="signal peptide" evidence="2">
    <location>
        <begin position="1"/>
        <end position="24"/>
    </location>
</feature>
<dbReference type="AlphaFoldDB" id="A0A411WYU3"/>
<dbReference type="EMBL" id="CP036401">
    <property type="protein sequence ID" value="QBI01866.1"/>
    <property type="molecule type" value="Genomic_DNA"/>
</dbReference>
<keyword evidence="6" id="KW-1185">Reference proteome</keyword>